<dbReference type="AlphaFoldDB" id="A0A395LXD9"/>
<dbReference type="PROSITE" id="PS50106">
    <property type="entry name" value="PDZ"/>
    <property type="match status" value="1"/>
</dbReference>
<dbReference type="Proteomes" id="UP000266389">
    <property type="component" value="Unassembled WGS sequence"/>
</dbReference>
<gene>
    <name evidence="2" type="ORF">D0433_12210</name>
</gene>
<dbReference type="InterPro" id="IPR024191">
    <property type="entry name" value="Peptidase_M61"/>
</dbReference>
<reference evidence="2 3" key="1">
    <citation type="journal article" date="2011" name="ISME J.">
        <title>Community ecology of hot spring cyanobacterial mats: predominant populations and their functional potential.</title>
        <authorList>
            <person name="Klatt C.G."/>
            <person name="Wood J.M."/>
            <person name="Rusch D.B."/>
            <person name="Bateson M.M."/>
            <person name="Hamamura N."/>
            <person name="Heidelberg J.F."/>
            <person name="Grossman A.R."/>
            <person name="Bhaya D."/>
            <person name="Cohan F.M."/>
            <person name="Kuhl M."/>
            <person name="Bryant D.A."/>
            <person name="Ward D.M."/>
        </authorList>
    </citation>
    <scope>NUCLEOTIDE SEQUENCE [LARGE SCALE GENOMIC DNA]</scope>
    <source>
        <strain evidence="2">OS</strain>
    </source>
</reference>
<accession>A0A395LXD9</accession>
<feature type="domain" description="PDZ" evidence="1">
    <location>
        <begin position="535"/>
        <end position="602"/>
    </location>
</feature>
<dbReference type="Gene3D" id="2.60.40.3650">
    <property type="match status" value="1"/>
</dbReference>
<dbReference type="InterPro" id="IPR001478">
    <property type="entry name" value="PDZ"/>
</dbReference>
<dbReference type="Pfam" id="PF05299">
    <property type="entry name" value="Peptidase_M61"/>
    <property type="match status" value="1"/>
</dbReference>
<proteinExistence type="predicted"/>
<dbReference type="EMBL" id="PHFL01000068">
    <property type="protein sequence ID" value="RFM23235.1"/>
    <property type="molecule type" value="Genomic_DNA"/>
</dbReference>
<dbReference type="SMART" id="SM00228">
    <property type="entry name" value="PDZ"/>
    <property type="match status" value="1"/>
</dbReference>
<organism evidence="2 3">
    <name type="scientific">Candidatus Thermochlorobacter aerophilus</name>
    <dbReference type="NCBI Taxonomy" id="1868324"/>
    <lineage>
        <taxon>Bacteria</taxon>
        <taxon>Pseudomonadati</taxon>
        <taxon>Chlorobiota</taxon>
        <taxon>Chlorobiia</taxon>
        <taxon>Chlorobiales</taxon>
        <taxon>Candidatus Thermochlorobacteriaceae</taxon>
        <taxon>Candidatus Thermochlorobacter</taxon>
    </lineage>
</organism>
<evidence type="ECO:0000313" key="2">
    <source>
        <dbReference type="EMBL" id="RFM23235.1"/>
    </source>
</evidence>
<dbReference type="InterPro" id="IPR036034">
    <property type="entry name" value="PDZ_sf"/>
</dbReference>
<dbReference type="Gene3D" id="1.10.390.10">
    <property type="entry name" value="Neutral Protease Domain 2"/>
    <property type="match status" value="1"/>
</dbReference>
<dbReference type="SUPFAM" id="SSF50156">
    <property type="entry name" value="PDZ domain-like"/>
    <property type="match status" value="1"/>
</dbReference>
<protein>
    <submittedName>
        <fullName evidence="2">M61 family peptidase</fullName>
    </submittedName>
</protein>
<dbReference type="Gene3D" id="2.30.42.10">
    <property type="match status" value="1"/>
</dbReference>
<comment type="caution">
    <text evidence="2">The sequence shown here is derived from an EMBL/GenBank/DDBJ whole genome shotgun (WGS) entry which is preliminary data.</text>
</comment>
<dbReference type="PIRSF" id="PIRSF016493">
    <property type="entry name" value="Glycyl_aminpptds"/>
    <property type="match status" value="1"/>
</dbReference>
<dbReference type="InterPro" id="IPR040756">
    <property type="entry name" value="Peptidase_M61_N"/>
</dbReference>
<dbReference type="InterPro" id="IPR027268">
    <property type="entry name" value="Peptidase_M4/M1_CTD_sf"/>
</dbReference>
<sequence>MHFEKCLNQGRSWAKRKKVTFSFGTQTSIFEALHNFTNMRGILFLILISFFTMPVAAKGSTARTKTAGKCAKSDLPKYMAAYKIESLAPNLHFFQVSITVQNIERKPEIDFILPAWRPGRYQIQNYAANVQEFSAKAGTKPLFSTKIDKQTWRVKTDNQNEVSVTYKYYAGAQLDAGNSYVGRDEMYFNGSNLFMYTPETRFKPVSLYIDYPENWKVATQLQPTTDPRLFTAENYDDLIDAPTIVSPTLTRFSTKVSGATIHICFHNPNALGGTLFNEKRLTADIAKIVQEQFELMQDVPFKEYWFLYHIMPYPFSHGVEHKNSTSIVLGPIDAVNTPEFYDRFLSITSHEFYHVWNVKRIKPKEFMPYDYTKEVYTPMLYESEGFTSYYGDLTLVGSKLWSPTRYLNEIAANITNLQSQYGRKVQSLALSSFDAWLSGYGTGRANSTVNFYSKGELVGMLLDLEIRKRTDNKASLDDVMRLLNTEFAQKQRGFSAKEFEELVERVGKSSFAEFFEKYVYGTEELPFEEALSVAGLDVRKFPAAQPYFGASMKTEDKFQVIDTVVPESPAAVAGFDKGDMIVAVNGESLMGKTWQAALAKAKPDSVVKIAFFRDGKLMEKSVKLAPSFIYDVAKKPNANARQKAVAESWLKVKWEEF</sequence>
<dbReference type="InterPro" id="IPR007963">
    <property type="entry name" value="Peptidase_M61_catalytic"/>
</dbReference>
<dbReference type="Pfam" id="PF17899">
    <property type="entry name" value="Peptidase_M61_N"/>
    <property type="match status" value="1"/>
</dbReference>
<evidence type="ECO:0000259" key="1">
    <source>
        <dbReference type="PROSITE" id="PS50106"/>
    </source>
</evidence>
<evidence type="ECO:0000313" key="3">
    <source>
        <dbReference type="Proteomes" id="UP000266389"/>
    </source>
</evidence>
<dbReference type="Pfam" id="PF17820">
    <property type="entry name" value="PDZ_6"/>
    <property type="match status" value="1"/>
</dbReference>
<dbReference type="InterPro" id="IPR041489">
    <property type="entry name" value="PDZ_6"/>
</dbReference>
<name>A0A395LXD9_9BACT</name>